<dbReference type="InterPro" id="IPR036318">
    <property type="entry name" value="FAD-bd_PCMH-like_sf"/>
</dbReference>
<comment type="cofactor">
    <cofactor evidence="1">
        <name>FAD</name>
        <dbReference type="ChEBI" id="CHEBI:57692"/>
    </cofactor>
</comment>
<evidence type="ECO:0000259" key="6">
    <source>
        <dbReference type="PROSITE" id="PS51387"/>
    </source>
</evidence>
<protein>
    <recommendedName>
        <fullName evidence="6">FAD-binding PCMH-type domain-containing protein</fullName>
    </recommendedName>
</protein>
<dbReference type="InterPro" id="IPR012951">
    <property type="entry name" value="BBE"/>
</dbReference>
<dbReference type="PANTHER" id="PTHR42973">
    <property type="entry name" value="BINDING OXIDOREDUCTASE, PUTATIVE (AFU_ORTHOLOGUE AFUA_1G17690)-RELATED"/>
    <property type="match status" value="1"/>
</dbReference>
<dbReference type="GO" id="GO:0016491">
    <property type="term" value="F:oxidoreductase activity"/>
    <property type="evidence" value="ECO:0007669"/>
    <property type="project" value="UniProtKB-KW"/>
</dbReference>
<evidence type="ECO:0000256" key="4">
    <source>
        <dbReference type="ARBA" id="ARBA00022827"/>
    </source>
</evidence>
<dbReference type="Gene3D" id="3.40.462.20">
    <property type="match status" value="1"/>
</dbReference>
<dbReference type="PANTHER" id="PTHR42973:SF9">
    <property type="entry name" value="FAD-BINDING PCMH-TYPE DOMAIN-CONTAINING PROTEIN-RELATED"/>
    <property type="match status" value="1"/>
</dbReference>
<reference evidence="7" key="2">
    <citation type="submission" date="2020-09" db="EMBL/GenBank/DDBJ databases">
        <title>Reference genome assembly for Australian Ascochyta lentis isolate Al4.</title>
        <authorList>
            <person name="Lee R.C."/>
            <person name="Farfan-Caceres L.M."/>
            <person name="Debler J.W."/>
            <person name="Williams A.H."/>
            <person name="Henares B.M."/>
        </authorList>
    </citation>
    <scope>NUCLEOTIDE SEQUENCE</scope>
    <source>
        <strain evidence="7">Al4</strain>
    </source>
</reference>
<dbReference type="InterPro" id="IPR006094">
    <property type="entry name" value="Oxid_FAD_bind_N"/>
</dbReference>
<dbReference type="GO" id="GO:0071949">
    <property type="term" value="F:FAD binding"/>
    <property type="evidence" value="ECO:0007669"/>
    <property type="project" value="InterPro"/>
</dbReference>
<keyword evidence="5" id="KW-0560">Oxidoreductase</keyword>
<proteinExistence type="inferred from homology"/>
<gene>
    <name evidence="7" type="ORF">EKO04_004517</name>
</gene>
<dbReference type="Pfam" id="PF08031">
    <property type="entry name" value="BBE"/>
    <property type="match status" value="1"/>
</dbReference>
<dbReference type="OrthoDB" id="9996127at2759"/>
<name>A0A8H7J7C8_9PLEO</name>
<comment type="similarity">
    <text evidence="2">Belongs to the oxygen-dependent FAD-linked oxidoreductase family.</text>
</comment>
<reference evidence="7" key="1">
    <citation type="submission" date="2018-12" db="EMBL/GenBank/DDBJ databases">
        <authorList>
            <person name="Syme R.A."/>
            <person name="Farfan-Caceres L."/>
            <person name="Lichtenzveig J."/>
        </authorList>
    </citation>
    <scope>NUCLEOTIDE SEQUENCE</scope>
    <source>
        <strain evidence="7">Al4</strain>
    </source>
</reference>
<dbReference type="Pfam" id="PF01565">
    <property type="entry name" value="FAD_binding_4"/>
    <property type="match status" value="1"/>
</dbReference>
<organism evidence="7 8">
    <name type="scientific">Ascochyta lentis</name>
    <dbReference type="NCBI Taxonomy" id="205686"/>
    <lineage>
        <taxon>Eukaryota</taxon>
        <taxon>Fungi</taxon>
        <taxon>Dikarya</taxon>
        <taxon>Ascomycota</taxon>
        <taxon>Pezizomycotina</taxon>
        <taxon>Dothideomycetes</taxon>
        <taxon>Pleosporomycetidae</taxon>
        <taxon>Pleosporales</taxon>
        <taxon>Pleosporineae</taxon>
        <taxon>Didymellaceae</taxon>
        <taxon>Ascochyta</taxon>
    </lineage>
</organism>
<evidence type="ECO:0000256" key="3">
    <source>
        <dbReference type="ARBA" id="ARBA00022630"/>
    </source>
</evidence>
<dbReference type="InterPro" id="IPR050416">
    <property type="entry name" value="FAD-linked_Oxidoreductase"/>
</dbReference>
<keyword evidence="3" id="KW-0285">Flavoprotein</keyword>
<dbReference type="SUPFAM" id="SSF56176">
    <property type="entry name" value="FAD-binding/transporter-associated domain-like"/>
    <property type="match status" value="1"/>
</dbReference>
<evidence type="ECO:0000313" key="7">
    <source>
        <dbReference type="EMBL" id="KAF9697817.1"/>
    </source>
</evidence>
<keyword evidence="4" id="KW-0274">FAD</keyword>
<dbReference type="InterPro" id="IPR016169">
    <property type="entry name" value="FAD-bd_PCMH_sub2"/>
</dbReference>
<dbReference type="Gene3D" id="3.30.465.10">
    <property type="match status" value="1"/>
</dbReference>
<keyword evidence="8" id="KW-1185">Reference proteome</keyword>
<dbReference type="InterPro" id="IPR016166">
    <property type="entry name" value="FAD-bd_PCMH"/>
</dbReference>
<dbReference type="AlphaFoldDB" id="A0A8H7J7C8"/>
<dbReference type="PROSITE" id="PS51387">
    <property type="entry name" value="FAD_PCMH"/>
    <property type="match status" value="1"/>
</dbReference>
<sequence length="580" mass="63808">MGYCPRRLVFRAPEADQFTYHTPIQCGPRLWAWIQAFTPSQRHLSGTLCLFEADAFEFVLHFCIDFLIGNMFPRFLESSAIAAWTIATILPIGSCGPTARDVLARTPAAGINVKSLAPYLSPTAKIYYPGSTAFTNYTVRWSNLEKPTPSVVIVAGTEKDVSRIVKFASEQDIPVLAYNGHHGALSTLGRMDYGIEIYLPQLNTISIAKNKNLVTIGGGTNSKKLTDALWAAGKQTVTGTCECVSYLGPALGGGHGWLQGHHGLIADQFTSMNVVLANGDLKTIDATSDLWWAMQGAGHNFGIVTSVTSKIYDIVDTNWAIETIIFSGEKVEAIYEAANSVFIQNGTQSAKIHNWSYWQNDASLDADKPVIIMYIIQEGVTAVESRYTKPFHDLGPLKATPQAGTYHDLGAWTGIALDSPPCQDFGFNNPRFPIYTKSYNTTAQKKAYELYASAISGADSPYTNSIFMFEDYATAGIRNRPDGASAFAFRDAHILAAPLIIYASANKTQDDAVKQLGSQLREIIREGTGSSELHTYVNYAYGDEGTKSWYGYETWRQDRLKALKMKYDPKSKFNFYAGIA</sequence>
<evidence type="ECO:0000256" key="2">
    <source>
        <dbReference type="ARBA" id="ARBA00005466"/>
    </source>
</evidence>
<feature type="domain" description="FAD-binding PCMH-type" evidence="6">
    <location>
        <begin position="145"/>
        <end position="314"/>
    </location>
</feature>
<evidence type="ECO:0000256" key="1">
    <source>
        <dbReference type="ARBA" id="ARBA00001974"/>
    </source>
</evidence>
<dbReference type="Proteomes" id="UP000651452">
    <property type="component" value="Unassembled WGS sequence"/>
</dbReference>
<evidence type="ECO:0000313" key="8">
    <source>
        <dbReference type="Proteomes" id="UP000651452"/>
    </source>
</evidence>
<evidence type="ECO:0000256" key="5">
    <source>
        <dbReference type="ARBA" id="ARBA00023002"/>
    </source>
</evidence>
<comment type="caution">
    <text evidence="7">The sequence shown here is derived from an EMBL/GenBank/DDBJ whole genome shotgun (WGS) entry which is preliminary data.</text>
</comment>
<accession>A0A8H7J7C8</accession>
<dbReference type="EMBL" id="RZGK01000007">
    <property type="protein sequence ID" value="KAF9697817.1"/>
    <property type="molecule type" value="Genomic_DNA"/>
</dbReference>